<feature type="region of interest" description="Disordered" evidence="1">
    <location>
        <begin position="223"/>
        <end position="264"/>
    </location>
</feature>
<evidence type="ECO:0000313" key="3">
    <source>
        <dbReference type="Proteomes" id="UP000322545"/>
    </source>
</evidence>
<dbReference type="AlphaFoldDB" id="A0A1M7C2J4"/>
<evidence type="ECO:0000256" key="1">
    <source>
        <dbReference type="SAM" id="MobiDB-lite"/>
    </source>
</evidence>
<evidence type="ECO:0000313" key="2">
    <source>
        <dbReference type="EMBL" id="SHL61512.1"/>
    </source>
</evidence>
<reference evidence="2 3" key="1">
    <citation type="submission" date="2016-11" db="EMBL/GenBank/DDBJ databases">
        <authorList>
            <person name="Varghese N."/>
            <person name="Submissions S."/>
        </authorList>
    </citation>
    <scope>NUCLEOTIDE SEQUENCE [LARGE SCALE GENOMIC DNA]</scope>
    <source>
        <strain evidence="2 3">DSM 28249</strain>
    </source>
</reference>
<feature type="compositionally biased region" description="Basic and acidic residues" evidence="1">
    <location>
        <begin position="223"/>
        <end position="232"/>
    </location>
</feature>
<proteinExistence type="predicted"/>
<dbReference type="Proteomes" id="UP000322545">
    <property type="component" value="Unassembled WGS sequence"/>
</dbReference>
<organism evidence="2 3">
    <name type="scientific">Roseovarius litoreus</name>
    <dbReference type="NCBI Taxonomy" id="1155722"/>
    <lineage>
        <taxon>Bacteria</taxon>
        <taxon>Pseudomonadati</taxon>
        <taxon>Pseudomonadota</taxon>
        <taxon>Alphaproteobacteria</taxon>
        <taxon>Rhodobacterales</taxon>
        <taxon>Roseobacteraceae</taxon>
        <taxon>Roseovarius</taxon>
    </lineage>
</organism>
<sequence>MFCPPHYLPYSQVSIWLSEWVEHLIVASIELGDPLGVSDEENRKKVLHPHRMNRAHLGFLEQCESTAICGPDGTILKVDSLYFFESPVLYWTTDWFPPELIGHELYFFFLNANTFMVDLENWHSAFSDLFREFNPDDWPYLNHTAEMISHFQGWAFCISEEDDAQMLEYIIKSYELPPELLDKVTSENTPDRKGRTIGRPPLEKAKAAFAEMGFKKGNRSWEELARHLERKTGQKPAPKTMRSWVSDAKAKQPPRALQGEIKGK</sequence>
<dbReference type="EMBL" id="FRCB01000002">
    <property type="protein sequence ID" value="SHL61512.1"/>
    <property type="molecule type" value="Genomic_DNA"/>
</dbReference>
<keyword evidence="3" id="KW-1185">Reference proteome</keyword>
<name>A0A1M7C2J4_9RHOB</name>
<accession>A0A1M7C2J4</accession>
<protein>
    <submittedName>
        <fullName evidence="2">Uncharacterized protein</fullName>
    </submittedName>
</protein>
<gene>
    <name evidence="2" type="ORF">SAMN05443432_10210</name>
</gene>